<evidence type="ECO:0000313" key="4">
    <source>
        <dbReference type="EMBL" id="CAD8901086.1"/>
    </source>
</evidence>
<accession>A0A6U5LJJ4</accession>
<dbReference type="InterPro" id="IPR036483">
    <property type="entry name" value="PWI_dom_sf"/>
</dbReference>
<dbReference type="GO" id="GO:0006397">
    <property type="term" value="P:mRNA processing"/>
    <property type="evidence" value="ECO:0007669"/>
    <property type="project" value="UniProtKB-KW"/>
</dbReference>
<dbReference type="PANTHER" id="PTHR18806">
    <property type="entry name" value="RBM25 PROTEIN"/>
    <property type="match status" value="1"/>
</dbReference>
<dbReference type="SMART" id="SM00311">
    <property type="entry name" value="PWI"/>
    <property type="match status" value="1"/>
</dbReference>
<proteinExistence type="predicted"/>
<feature type="compositionally biased region" description="Pro residues" evidence="2">
    <location>
        <begin position="1"/>
        <end position="17"/>
    </location>
</feature>
<reference evidence="6" key="1">
    <citation type="submission" date="2021-01" db="EMBL/GenBank/DDBJ databases">
        <authorList>
            <person name="Corre E."/>
            <person name="Pelletier E."/>
            <person name="Niang G."/>
            <person name="Scheremetjew M."/>
            <person name="Finn R."/>
            <person name="Kale V."/>
            <person name="Holt S."/>
            <person name="Cochrane G."/>
            <person name="Meng A."/>
            <person name="Brown T."/>
            <person name="Cohen L."/>
        </authorList>
    </citation>
    <scope>NUCLEOTIDE SEQUENCE</scope>
    <source>
        <strain evidence="6">308</strain>
    </source>
</reference>
<evidence type="ECO:0000256" key="1">
    <source>
        <dbReference type="ARBA" id="ARBA00022664"/>
    </source>
</evidence>
<dbReference type="PROSITE" id="PS51025">
    <property type="entry name" value="PWI"/>
    <property type="match status" value="1"/>
</dbReference>
<dbReference type="AlphaFoldDB" id="A0A6U5LJJ4"/>
<protein>
    <recommendedName>
        <fullName evidence="3">PWI domain-containing protein</fullName>
    </recommendedName>
</protein>
<evidence type="ECO:0000259" key="3">
    <source>
        <dbReference type="PROSITE" id="PS51025"/>
    </source>
</evidence>
<dbReference type="SUPFAM" id="SSF101233">
    <property type="entry name" value="PWI domain"/>
    <property type="match status" value="1"/>
</dbReference>
<name>A0A6U5LJJ4_9STRA</name>
<dbReference type="EMBL" id="HBFR01038762">
    <property type="protein sequence ID" value="CAD8901089.1"/>
    <property type="molecule type" value="Transcribed_RNA"/>
</dbReference>
<feature type="compositionally biased region" description="Low complexity" evidence="2">
    <location>
        <begin position="242"/>
        <end position="255"/>
    </location>
</feature>
<organism evidence="6">
    <name type="scientific">Corethron hystrix</name>
    <dbReference type="NCBI Taxonomy" id="216773"/>
    <lineage>
        <taxon>Eukaryota</taxon>
        <taxon>Sar</taxon>
        <taxon>Stramenopiles</taxon>
        <taxon>Ochrophyta</taxon>
        <taxon>Bacillariophyta</taxon>
        <taxon>Coscinodiscophyceae</taxon>
        <taxon>Corethrophycidae</taxon>
        <taxon>Corethrales</taxon>
        <taxon>Corethraceae</taxon>
        <taxon>Corethron</taxon>
    </lineage>
</organism>
<feature type="region of interest" description="Disordered" evidence="2">
    <location>
        <begin position="307"/>
        <end position="398"/>
    </location>
</feature>
<dbReference type="EMBL" id="HBFR01038759">
    <property type="protein sequence ID" value="CAD8901086.1"/>
    <property type="molecule type" value="Transcribed_RNA"/>
</dbReference>
<evidence type="ECO:0000256" key="2">
    <source>
        <dbReference type="SAM" id="MobiDB-lite"/>
    </source>
</evidence>
<dbReference type="InterPro" id="IPR052768">
    <property type="entry name" value="RBM25"/>
</dbReference>
<evidence type="ECO:0000313" key="5">
    <source>
        <dbReference type="EMBL" id="CAD8901087.1"/>
    </source>
</evidence>
<dbReference type="Pfam" id="PF01480">
    <property type="entry name" value="PWI"/>
    <property type="match status" value="1"/>
</dbReference>
<evidence type="ECO:0000313" key="6">
    <source>
        <dbReference type="EMBL" id="CAD8901088.1"/>
    </source>
</evidence>
<evidence type="ECO:0000313" key="7">
    <source>
        <dbReference type="EMBL" id="CAD8901089.1"/>
    </source>
</evidence>
<dbReference type="Gene3D" id="1.20.1390.10">
    <property type="entry name" value="PWI domain"/>
    <property type="match status" value="1"/>
</dbReference>
<feature type="compositionally biased region" description="Basic and acidic residues" evidence="2">
    <location>
        <begin position="307"/>
        <end position="331"/>
    </location>
</feature>
<dbReference type="PANTHER" id="PTHR18806:SF4">
    <property type="entry name" value="RNA-BINDING PROTEIN 25"/>
    <property type="match status" value="1"/>
</dbReference>
<feature type="compositionally biased region" description="Pro residues" evidence="2">
    <location>
        <begin position="24"/>
        <end position="38"/>
    </location>
</feature>
<dbReference type="EMBL" id="HBFR01038760">
    <property type="protein sequence ID" value="CAD8901087.1"/>
    <property type="molecule type" value="Transcribed_RNA"/>
</dbReference>
<keyword evidence="1" id="KW-0507">mRNA processing</keyword>
<sequence>MYHPPPPPPPPPPPAPPGDMSGIPRPPPTIMHHAPPPPYGIIPPSMSVPVPVPMMGHQFPMGPSAASLDPLSTGVLVLNLPSPYIDTGSFVSGPSDGAFVSPQTPIASVATTTPGGQAPKNNRASVLLRELASATTYAHSGVKAVHSLSVPEGKAGAAVIRMGSKAGAASLCRMLPLALPGVRCLPSRAVMAFPGTIMDDSEVSLDEGLMEKLKATAERHREQGSNGASVAGKNKEEEGEKSGSTTVSATPTTAETIEKAPPATMQALDANKVAAAAGGQYDEEEDPLNAPEVLEAVANFKKNIEEQHAASRKKRAEEVRKRVRDRMKWAHDQATAARRPLEQNPPASAASEGAPPPPPQSESGDAANPTKDSGRRGISNLPAWMTKDGGADEKSLKRPLATSADGFVGLSDRRRPRLEGVEGVAAIRAANEAADAAAAIVASATAAGSGEAVPWEEVERLNLAASLRPWVSGKIEEYLGEREETMIDFVMDQVRKRCKREDILEEMRPVLDEDADVFVTDLWKILVKCRVE</sequence>
<feature type="domain" description="PWI" evidence="3">
    <location>
        <begin position="450"/>
        <end position="532"/>
    </location>
</feature>
<gene>
    <name evidence="4" type="ORF">CHYS00102_LOCUS28305</name>
    <name evidence="5" type="ORF">CHYS00102_LOCUS28306</name>
    <name evidence="6" type="ORF">CHYS00102_LOCUS28307</name>
    <name evidence="7" type="ORF">CHYS00102_LOCUS28308</name>
</gene>
<feature type="region of interest" description="Disordered" evidence="2">
    <location>
        <begin position="216"/>
        <end position="265"/>
    </location>
</feature>
<dbReference type="EMBL" id="HBFR01038761">
    <property type="protein sequence ID" value="CAD8901088.1"/>
    <property type="molecule type" value="Transcribed_RNA"/>
</dbReference>
<feature type="region of interest" description="Disordered" evidence="2">
    <location>
        <begin position="1"/>
        <end position="38"/>
    </location>
</feature>
<dbReference type="InterPro" id="IPR002483">
    <property type="entry name" value="PWI_dom"/>
</dbReference>